<name>A0A818NZX1_9BILA</name>
<dbReference type="PANTHER" id="PTHR48467">
    <property type="entry name" value="GLUTAMATE SYNTHASE 1 [NADH], CHLOROPLASTIC-LIKE"/>
    <property type="match status" value="1"/>
</dbReference>
<gene>
    <name evidence="6" type="ORF">OTI717_LOCUS7525</name>
</gene>
<evidence type="ECO:0000256" key="5">
    <source>
        <dbReference type="ARBA" id="ARBA00023002"/>
    </source>
</evidence>
<keyword evidence="3" id="KW-0274">FAD</keyword>
<dbReference type="Gene3D" id="3.50.50.60">
    <property type="entry name" value="FAD/NAD(P)-binding domain"/>
    <property type="match status" value="1"/>
</dbReference>
<dbReference type="PANTHER" id="PTHR48467:SF1">
    <property type="entry name" value="GLUTAMATE SYNTHASE 1 [NADH], CHLOROPLASTIC-LIKE"/>
    <property type="match status" value="1"/>
</dbReference>
<dbReference type="InterPro" id="IPR055275">
    <property type="entry name" value="Ferredox_Rdtase"/>
</dbReference>
<evidence type="ECO:0000313" key="6">
    <source>
        <dbReference type="EMBL" id="CAF3615473.1"/>
    </source>
</evidence>
<comment type="cofactor">
    <cofactor evidence="1">
        <name>FAD</name>
        <dbReference type="ChEBI" id="CHEBI:57692"/>
    </cofactor>
</comment>
<evidence type="ECO:0000256" key="1">
    <source>
        <dbReference type="ARBA" id="ARBA00001974"/>
    </source>
</evidence>
<organism evidence="6 7">
    <name type="scientific">Rotaria sordida</name>
    <dbReference type="NCBI Taxonomy" id="392033"/>
    <lineage>
        <taxon>Eukaryota</taxon>
        <taxon>Metazoa</taxon>
        <taxon>Spiralia</taxon>
        <taxon>Gnathifera</taxon>
        <taxon>Rotifera</taxon>
        <taxon>Eurotatoria</taxon>
        <taxon>Bdelloidea</taxon>
        <taxon>Philodinida</taxon>
        <taxon>Philodinidae</taxon>
        <taxon>Rotaria</taxon>
    </lineage>
</organism>
<dbReference type="EMBL" id="CAJOAX010000568">
    <property type="protein sequence ID" value="CAF3615473.1"/>
    <property type="molecule type" value="Genomic_DNA"/>
</dbReference>
<reference evidence="6" key="1">
    <citation type="submission" date="2021-02" db="EMBL/GenBank/DDBJ databases">
        <authorList>
            <person name="Nowell W R."/>
        </authorList>
    </citation>
    <scope>NUCLEOTIDE SEQUENCE</scope>
</reference>
<evidence type="ECO:0000256" key="4">
    <source>
        <dbReference type="ARBA" id="ARBA00022857"/>
    </source>
</evidence>
<keyword evidence="4" id="KW-0521">NADP</keyword>
<protein>
    <submittedName>
        <fullName evidence="6">Uncharacterized protein</fullName>
    </submittedName>
</protein>
<dbReference type="Proteomes" id="UP000663823">
    <property type="component" value="Unassembled WGS sequence"/>
</dbReference>
<keyword evidence="2" id="KW-0285">Flavoprotein</keyword>
<evidence type="ECO:0000256" key="2">
    <source>
        <dbReference type="ARBA" id="ARBA00022630"/>
    </source>
</evidence>
<dbReference type="GO" id="GO:0016491">
    <property type="term" value="F:oxidoreductase activity"/>
    <property type="evidence" value="ECO:0007669"/>
    <property type="project" value="UniProtKB-KW"/>
</dbReference>
<dbReference type="AlphaFoldDB" id="A0A818NZX1"/>
<proteinExistence type="predicted"/>
<evidence type="ECO:0000313" key="7">
    <source>
        <dbReference type="Proteomes" id="UP000663823"/>
    </source>
</evidence>
<comment type="caution">
    <text evidence="6">The sequence shown here is derived from an EMBL/GenBank/DDBJ whole genome shotgun (WGS) entry which is preliminary data.</text>
</comment>
<evidence type="ECO:0000256" key="3">
    <source>
        <dbReference type="ARBA" id="ARBA00022827"/>
    </source>
</evidence>
<sequence>MFTHVIRHCFISCLIRRSLSIVPNNSTVPSSSIRICCIVGSGPAAEHERVRFIRNIHVGKTIGLKELQEFYHIIVLAYGSSVEHNLHISDFVGWYNGVPENAQLRPQLDHTDRAIIIGIGNVALDCARMLLTSIDDLAKTDITDIALDTLRQSRIRHVILVGRREPMQVLFTIKEFRELTKLNGVQSMLNKDFN</sequence>
<accession>A0A818NZX1</accession>
<dbReference type="SUPFAM" id="SSF51905">
    <property type="entry name" value="FAD/NAD(P)-binding domain"/>
    <property type="match status" value="1"/>
</dbReference>
<keyword evidence="5" id="KW-0560">Oxidoreductase</keyword>
<dbReference type="InterPro" id="IPR036188">
    <property type="entry name" value="FAD/NAD-bd_sf"/>
</dbReference>